<organism evidence="2 3">
    <name type="scientific">Pseudomonas mosselii</name>
    <dbReference type="NCBI Taxonomy" id="78327"/>
    <lineage>
        <taxon>Bacteria</taxon>
        <taxon>Pseudomonadati</taxon>
        <taxon>Pseudomonadota</taxon>
        <taxon>Gammaproteobacteria</taxon>
        <taxon>Pseudomonadales</taxon>
        <taxon>Pseudomonadaceae</taxon>
        <taxon>Pseudomonas</taxon>
    </lineage>
</organism>
<protein>
    <submittedName>
        <fullName evidence="2">RHS repeat-associated core domain-containing protein</fullName>
    </submittedName>
</protein>
<dbReference type="PANTHER" id="PTHR32305">
    <property type="match status" value="1"/>
</dbReference>
<dbReference type="Gene3D" id="2.180.10.10">
    <property type="entry name" value="RHS repeat-associated core"/>
    <property type="match status" value="1"/>
</dbReference>
<evidence type="ECO:0000313" key="2">
    <source>
        <dbReference type="EMBL" id="MBA6065199.1"/>
    </source>
</evidence>
<sequence>MTSNRLAVIDQQRSVLGSSSLPRAYTPYGAVSDKRGAVLAYCGQARDSLTGHYHLGNGHRTFNPLLMRFNSPDRLSPFAVGGLNVYAYCMGDPVNRNDPTGRVATLNVALYTAGGYASGKLHEHLLTLWNMFSYNVDRAKALTLDPAAARDLPALSKRDVGQAVLGAVTSTVAFAVAAGGTYNELQMSAKAVDIIPTAPGVSDPVGEIVLPVLNLLTAGASKMSDAMAGDLSGKYKELARKGSEKVQELNARGASIRQPDGASQGRRASRTSTLTTSSV</sequence>
<name>A0A7W2JU42_9PSED</name>
<evidence type="ECO:0000313" key="3">
    <source>
        <dbReference type="Proteomes" id="UP000541770"/>
    </source>
</evidence>
<proteinExistence type="predicted"/>
<dbReference type="InterPro" id="IPR022385">
    <property type="entry name" value="Rhs_assc_core"/>
</dbReference>
<accession>A0A7W2JU42</accession>
<dbReference type="RefSeq" id="WP_182322707.1">
    <property type="nucleotide sequence ID" value="NZ_JACGDE010000005.1"/>
</dbReference>
<dbReference type="InterPro" id="IPR050708">
    <property type="entry name" value="T6SS_VgrG/RHS"/>
</dbReference>
<comment type="caution">
    <text evidence="2">The sequence shown here is derived from an EMBL/GenBank/DDBJ whole genome shotgun (WGS) entry which is preliminary data.</text>
</comment>
<dbReference type="EMBL" id="JACGDE010000005">
    <property type="protein sequence ID" value="MBA6065199.1"/>
    <property type="molecule type" value="Genomic_DNA"/>
</dbReference>
<feature type="region of interest" description="Disordered" evidence="1">
    <location>
        <begin position="242"/>
        <end position="279"/>
    </location>
</feature>
<dbReference type="AlphaFoldDB" id="A0A7W2JU42"/>
<dbReference type="SUPFAM" id="SSF56399">
    <property type="entry name" value="ADP-ribosylation"/>
    <property type="match status" value="1"/>
</dbReference>
<dbReference type="Proteomes" id="UP000541770">
    <property type="component" value="Unassembled WGS sequence"/>
</dbReference>
<dbReference type="PANTHER" id="PTHR32305:SF15">
    <property type="entry name" value="PROTEIN RHSA-RELATED"/>
    <property type="match status" value="1"/>
</dbReference>
<feature type="compositionally biased region" description="Low complexity" evidence="1">
    <location>
        <begin position="270"/>
        <end position="279"/>
    </location>
</feature>
<reference evidence="2 3" key="1">
    <citation type="submission" date="2020-07" db="EMBL/GenBank/DDBJ databases">
        <title>Diversity of carbapenemase encoding genes among Pseudomonas putida group clinical isolates in a tertiary Brazilian hospital.</title>
        <authorList>
            <person name="Alberto-Lei F."/>
            <person name="Nodari C.S."/>
            <person name="Streling A.P."/>
            <person name="Paulino J.T."/>
            <person name="Bessa-Neto F.O."/>
            <person name="Cayo R."/>
            <person name="Gales A.C."/>
        </authorList>
    </citation>
    <scope>NUCLEOTIDE SEQUENCE [LARGE SCALE GENOMIC DNA]</scope>
    <source>
        <strain evidence="2 3">14802</strain>
    </source>
</reference>
<evidence type="ECO:0000256" key="1">
    <source>
        <dbReference type="SAM" id="MobiDB-lite"/>
    </source>
</evidence>
<dbReference type="NCBIfam" id="TIGR03696">
    <property type="entry name" value="Rhs_assc_core"/>
    <property type="match status" value="1"/>
</dbReference>
<gene>
    <name evidence="2" type="ORF">H4C75_10545</name>
</gene>